<evidence type="ECO:0000313" key="10">
    <source>
        <dbReference type="EMBL" id="GFZ31658.1"/>
    </source>
</evidence>
<dbReference type="EMBL" id="BMBA01000002">
    <property type="protein sequence ID" value="GFZ31658.1"/>
    <property type="molecule type" value="Genomic_DNA"/>
</dbReference>
<comment type="subcellular location">
    <subcellularLocation>
        <location evidence="1">Cell membrane</location>
        <topology evidence="1">Multi-pass membrane protein</topology>
    </subcellularLocation>
</comment>
<keyword evidence="11" id="KW-1185">Reference proteome</keyword>
<feature type="domain" description="YetF-like N-terminal transmembrane" evidence="9">
    <location>
        <begin position="8"/>
        <end position="80"/>
    </location>
</feature>
<protein>
    <submittedName>
        <fullName evidence="10">DUF421 domain-containing protein</fullName>
    </submittedName>
</protein>
<dbReference type="PANTHER" id="PTHR34582">
    <property type="entry name" value="UPF0702 TRANSMEMBRANE PROTEIN YCAP"/>
    <property type="match status" value="1"/>
</dbReference>
<evidence type="ECO:0000256" key="5">
    <source>
        <dbReference type="ARBA" id="ARBA00022989"/>
    </source>
</evidence>
<comment type="similarity">
    <text evidence="2">Belongs to the UPF0702 family.</text>
</comment>
<dbReference type="InterPro" id="IPR023090">
    <property type="entry name" value="UPF0702_alpha/beta_dom_sf"/>
</dbReference>
<evidence type="ECO:0000256" key="4">
    <source>
        <dbReference type="ARBA" id="ARBA00022692"/>
    </source>
</evidence>
<evidence type="ECO:0000256" key="2">
    <source>
        <dbReference type="ARBA" id="ARBA00006448"/>
    </source>
</evidence>
<evidence type="ECO:0000256" key="6">
    <source>
        <dbReference type="ARBA" id="ARBA00023136"/>
    </source>
</evidence>
<keyword evidence="5 7" id="KW-1133">Transmembrane helix</keyword>
<name>A0ABQ1EA48_9CLOT</name>
<comment type="caution">
    <text evidence="10">The sequence shown here is derived from an EMBL/GenBank/DDBJ whole genome shotgun (WGS) entry which is preliminary data.</text>
</comment>
<evidence type="ECO:0000259" key="9">
    <source>
        <dbReference type="Pfam" id="PF20730"/>
    </source>
</evidence>
<dbReference type="RefSeq" id="WP_206869960.1">
    <property type="nucleotide sequence ID" value="NZ_BMBA01000002.1"/>
</dbReference>
<evidence type="ECO:0000256" key="3">
    <source>
        <dbReference type="ARBA" id="ARBA00022475"/>
    </source>
</evidence>
<keyword evidence="3" id="KW-1003">Cell membrane</keyword>
<feature type="domain" description="YetF C-terminal" evidence="8">
    <location>
        <begin position="87"/>
        <end position="215"/>
    </location>
</feature>
<reference evidence="10 11" key="1">
    <citation type="journal article" date="2021" name="Int. J. Syst. Evol. Microbiol.">
        <title>Clostridium zeae sp. nov., isolated from corn silage.</title>
        <authorList>
            <person name="Kobayashi H."/>
            <person name="Tanizawa Y."/>
            <person name="Yagura M."/>
            <person name="Sakamoto M."/>
            <person name="Ohkuma M."/>
            <person name="Tohno M."/>
        </authorList>
    </citation>
    <scope>NUCLEOTIDE SEQUENCE [LARGE SCALE GENOMIC DNA]</scope>
    <source>
        <strain evidence="10 11">CSC2</strain>
    </source>
</reference>
<evidence type="ECO:0000256" key="7">
    <source>
        <dbReference type="SAM" id="Phobius"/>
    </source>
</evidence>
<accession>A0ABQ1EA48</accession>
<feature type="transmembrane region" description="Helical" evidence="7">
    <location>
        <begin position="6"/>
        <end position="23"/>
    </location>
</feature>
<evidence type="ECO:0000259" key="8">
    <source>
        <dbReference type="Pfam" id="PF04239"/>
    </source>
</evidence>
<dbReference type="InterPro" id="IPR007353">
    <property type="entry name" value="DUF421"/>
</dbReference>
<gene>
    <name evidence="10" type="ORF">CSC2_21840</name>
</gene>
<proteinExistence type="inferred from homology"/>
<evidence type="ECO:0000313" key="11">
    <source>
        <dbReference type="Proteomes" id="UP000663802"/>
    </source>
</evidence>
<dbReference type="InterPro" id="IPR048454">
    <property type="entry name" value="YetF_N"/>
</dbReference>
<feature type="transmembrane region" description="Helical" evidence="7">
    <location>
        <begin position="35"/>
        <end position="54"/>
    </location>
</feature>
<dbReference type="Pfam" id="PF04239">
    <property type="entry name" value="DUF421"/>
    <property type="match status" value="1"/>
</dbReference>
<dbReference type="Gene3D" id="3.30.240.20">
    <property type="entry name" value="bsu07140 like domains"/>
    <property type="match status" value="2"/>
</dbReference>
<dbReference type="Proteomes" id="UP000663802">
    <property type="component" value="Unassembled WGS sequence"/>
</dbReference>
<evidence type="ECO:0000256" key="1">
    <source>
        <dbReference type="ARBA" id="ARBA00004651"/>
    </source>
</evidence>
<dbReference type="PANTHER" id="PTHR34582:SF6">
    <property type="entry name" value="UPF0702 TRANSMEMBRANE PROTEIN YCAP"/>
    <property type="match status" value="1"/>
</dbReference>
<dbReference type="Pfam" id="PF20730">
    <property type="entry name" value="YetF_N"/>
    <property type="match status" value="1"/>
</dbReference>
<keyword evidence="6 7" id="KW-0472">Membrane</keyword>
<keyword evidence="4 7" id="KW-0812">Transmembrane</keyword>
<sequence>MLMILFHFLFKPLVIFFVLLMLVKVTGKKSLSQITYFDYISGITIGAIAGAASIDKHTDLIKGIIVLMIWIFIPMIMSYIEYRSFSFERKTVGEPLFLIKNGVVATYNLKKAKYSINDLLMQLRKKDVFDLTEVEFAILEVDGTVSVLKKAPYSKVTPQDLNINPPYKGLTLSLIINGIIVDSNLHLAEKDKAWLEEEIKKNNITNIEDVLYAGYTSVGKLELVTKNTSNTAT</sequence>
<feature type="transmembrane region" description="Helical" evidence="7">
    <location>
        <begin position="60"/>
        <end position="80"/>
    </location>
</feature>
<organism evidence="10 11">
    <name type="scientific">Clostridium zeae</name>
    <dbReference type="NCBI Taxonomy" id="2759022"/>
    <lineage>
        <taxon>Bacteria</taxon>
        <taxon>Bacillati</taxon>
        <taxon>Bacillota</taxon>
        <taxon>Clostridia</taxon>
        <taxon>Eubacteriales</taxon>
        <taxon>Clostridiaceae</taxon>
        <taxon>Clostridium</taxon>
    </lineage>
</organism>